<dbReference type="GO" id="GO:0004803">
    <property type="term" value="F:transposase activity"/>
    <property type="evidence" value="ECO:0007669"/>
    <property type="project" value="InterPro"/>
</dbReference>
<dbReference type="Pfam" id="PF04986">
    <property type="entry name" value="Y2_Tnp"/>
    <property type="match status" value="1"/>
</dbReference>
<organism evidence="2 3">
    <name type="scientific">Alkalimonas amylolytica</name>
    <dbReference type="NCBI Taxonomy" id="152573"/>
    <lineage>
        <taxon>Bacteria</taxon>
        <taxon>Pseudomonadati</taxon>
        <taxon>Pseudomonadota</taxon>
        <taxon>Gammaproteobacteria</taxon>
        <taxon>Alkalimonas</taxon>
    </lineage>
</organism>
<dbReference type="STRING" id="152573.SAMN04488051_1148"/>
<dbReference type="PANTHER" id="PTHR37023:SF1">
    <property type="entry name" value="ISSOD25 TRANSPOSASE TNPA_ISSOD25"/>
    <property type="match status" value="1"/>
</dbReference>
<evidence type="ECO:0000259" key="1">
    <source>
        <dbReference type="Pfam" id="PF04986"/>
    </source>
</evidence>
<feature type="domain" description="Transposase IS801/IS1294" evidence="1">
    <location>
        <begin position="17"/>
        <end position="195"/>
    </location>
</feature>
<accession>A0A1H4FXG6</accession>
<keyword evidence="3" id="KW-1185">Reference proteome</keyword>
<evidence type="ECO:0000313" key="3">
    <source>
        <dbReference type="Proteomes" id="UP000198773"/>
    </source>
</evidence>
<dbReference type="AlphaFoldDB" id="A0A1H4FXG6"/>
<gene>
    <name evidence="2" type="ORF">SAMN04488051_1148</name>
</gene>
<name>A0A1H4FXG6_ALKAM</name>
<reference evidence="2 3" key="1">
    <citation type="submission" date="2016-10" db="EMBL/GenBank/DDBJ databases">
        <authorList>
            <person name="de Groot N.N."/>
        </authorList>
    </citation>
    <scope>NUCLEOTIDE SEQUENCE [LARGE SCALE GENOMIC DNA]</scope>
    <source>
        <strain evidence="2 3">CGMCC 1.3430</strain>
    </source>
</reference>
<evidence type="ECO:0000313" key="2">
    <source>
        <dbReference type="EMBL" id="SEB01821.1"/>
    </source>
</evidence>
<proteinExistence type="predicted"/>
<dbReference type="InterPro" id="IPR007069">
    <property type="entry name" value="Transposase_32"/>
</dbReference>
<dbReference type="EMBL" id="FNRM01000014">
    <property type="protein sequence ID" value="SEB01821.1"/>
    <property type="molecule type" value="Genomic_DNA"/>
</dbReference>
<sequence length="250" mass="28447">MKQLVADPVYLGAKPAFLLALHSWGRKLDLHPHLHCLIAGGGLDEAGRWRKPKRDRFLPARVMAQLVRGKLLARLRQALSAGQLRLPDVQGVQHWQNLCNRLGRMSWVVHCCKPYEHGRGVAKYLARYVSGGAFRNSQLLSVNDGRVRFRYRDHRTQQREITSCAVDEFIRRLLLHLPAPGKPMLRYYGLYHGSSQASLDQAREQLGQSPVSEPATLDWLSFIRRFGEPARCALCGCALQPIVERQKMTH</sequence>
<dbReference type="Proteomes" id="UP000198773">
    <property type="component" value="Unassembled WGS sequence"/>
</dbReference>
<dbReference type="PANTHER" id="PTHR37023">
    <property type="entry name" value="TRANSPOSASE"/>
    <property type="match status" value="1"/>
</dbReference>
<dbReference type="GO" id="GO:0003677">
    <property type="term" value="F:DNA binding"/>
    <property type="evidence" value="ECO:0007669"/>
    <property type="project" value="InterPro"/>
</dbReference>
<dbReference type="GO" id="GO:0006313">
    <property type="term" value="P:DNA transposition"/>
    <property type="evidence" value="ECO:0007669"/>
    <property type="project" value="InterPro"/>
</dbReference>
<protein>
    <submittedName>
        <fullName evidence="2">Putative transposase</fullName>
    </submittedName>
</protein>